<evidence type="ECO:0000313" key="3">
    <source>
        <dbReference type="Proteomes" id="UP000295215"/>
    </source>
</evidence>
<comment type="caution">
    <text evidence="2">The sequence shown here is derived from an EMBL/GenBank/DDBJ whole genome shotgun (WGS) entry which is preliminary data.</text>
</comment>
<dbReference type="SUPFAM" id="SSF54593">
    <property type="entry name" value="Glyoxalase/Bleomycin resistance protein/Dihydroxybiphenyl dioxygenase"/>
    <property type="match status" value="1"/>
</dbReference>
<dbReference type="Pfam" id="PF00903">
    <property type="entry name" value="Glyoxalase"/>
    <property type="match status" value="1"/>
</dbReference>
<name>A0A4R7ER25_9FLAO</name>
<organism evidence="2 3">
    <name type="scientific">Myroides indicus</name>
    <dbReference type="NCBI Taxonomy" id="1323422"/>
    <lineage>
        <taxon>Bacteria</taxon>
        <taxon>Pseudomonadati</taxon>
        <taxon>Bacteroidota</taxon>
        <taxon>Flavobacteriia</taxon>
        <taxon>Flavobacteriales</taxon>
        <taxon>Flavobacteriaceae</taxon>
        <taxon>Myroides</taxon>
    </lineage>
</organism>
<feature type="domain" description="VOC" evidence="1">
    <location>
        <begin position="1"/>
        <end position="122"/>
    </location>
</feature>
<sequence length="122" mass="14173">MVRTETIIAVKNVPKSSEFYQKLLGCKSEHGGNTFEILTSEKQVVLCLHKWGDHEHPTMLNFEKEVGNGLILFFRVDGLKKVFENAKTLEANIEKEIHYNENSLKNQFILRDLDNYYIIISE</sequence>
<dbReference type="EMBL" id="SOAG01000058">
    <property type="protein sequence ID" value="TDS50504.1"/>
    <property type="molecule type" value="Genomic_DNA"/>
</dbReference>
<evidence type="ECO:0000313" key="2">
    <source>
        <dbReference type="EMBL" id="TDS50504.1"/>
    </source>
</evidence>
<gene>
    <name evidence="2" type="ORF">C8P70_1585</name>
</gene>
<protein>
    <recommendedName>
        <fullName evidence="1">VOC domain-containing protein</fullName>
    </recommendedName>
</protein>
<dbReference type="OrthoDB" id="9795618at2"/>
<dbReference type="PROSITE" id="PS51819">
    <property type="entry name" value="VOC"/>
    <property type="match status" value="1"/>
</dbReference>
<dbReference type="InterPro" id="IPR004360">
    <property type="entry name" value="Glyas_Fos-R_dOase_dom"/>
</dbReference>
<evidence type="ECO:0000259" key="1">
    <source>
        <dbReference type="PROSITE" id="PS51819"/>
    </source>
</evidence>
<accession>A0A4R7ER25</accession>
<dbReference type="Gene3D" id="3.10.180.10">
    <property type="entry name" value="2,3-Dihydroxybiphenyl 1,2-Dioxygenase, domain 1"/>
    <property type="match status" value="1"/>
</dbReference>
<keyword evidence="3" id="KW-1185">Reference proteome</keyword>
<dbReference type="AlphaFoldDB" id="A0A4R7ER25"/>
<reference evidence="2 3" key="1">
    <citation type="submission" date="2019-03" db="EMBL/GenBank/DDBJ databases">
        <title>Genomic Encyclopedia of Archaeal and Bacterial Type Strains, Phase II (KMG-II): from individual species to whole genera.</title>
        <authorList>
            <person name="Goeker M."/>
        </authorList>
    </citation>
    <scope>NUCLEOTIDE SEQUENCE [LARGE SCALE GENOMIC DNA]</scope>
    <source>
        <strain evidence="2 3">DSM 28213</strain>
    </source>
</reference>
<dbReference type="InterPro" id="IPR029068">
    <property type="entry name" value="Glyas_Bleomycin-R_OHBP_Dase"/>
</dbReference>
<dbReference type="Proteomes" id="UP000295215">
    <property type="component" value="Unassembled WGS sequence"/>
</dbReference>
<dbReference type="InterPro" id="IPR037523">
    <property type="entry name" value="VOC_core"/>
</dbReference>
<proteinExistence type="predicted"/>